<feature type="domain" description="Fumarylacetoacetase N-terminal" evidence="12">
    <location>
        <begin position="17"/>
        <end position="111"/>
    </location>
</feature>
<evidence type="ECO:0000313" key="13">
    <source>
        <dbReference type="EMBL" id="MEF2156014.1"/>
    </source>
</evidence>
<dbReference type="InterPro" id="IPR011234">
    <property type="entry name" value="Fumarylacetoacetase-like_C"/>
</dbReference>
<dbReference type="Gene3D" id="2.30.30.230">
    <property type="entry name" value="Fumarylacetoacetase, N-terminal domain"/>
    <property type="match status" value="1"/>
</dbReference>
<comment type="cofactor">
    <cofactor evidence="2">
        <name>Mg(2+)</name>
        <dbReference type="ChEBI" id="CHEBI:18420"/>
    </cofactor>
</comment>
<dbReference type="Proteomes" id="UP001356170">
    <property type="component" value="Unassembled WGS sequence"/>
</dbReference>
<sequence>MTTTAAQALARPGFDANNLPYGAFVRTGQAQSRLGVRLGDHVLDLQALALDLNSDLANWFEGGNLDSLLQGTPADWDAVRAAIVEWVSTPAHAQTVEAHAIALSDVEMVMPFTPADYVDFYASEQHALNVGKIFRPQNPDLPAAWKQLPIGYHGRSGTLFVSGTPVARPNGLRRVDGNIEYGPCRFLDIEAEMGFVCGNGRMGPISLANADQHVFGAFILNDWSARDIQAFEYVPLGPFLGKSFATSISPWVVPLAALSAARISTPTRDLPLAVYLDDARTTPSGLDVQLEVLWNDEIVSRPPFRVMYYSYAQMVTHMVVNGASLRAGDVFGSGTISGDDVRQRGSFLELTWNGAEPITLANGGERKSLVDGDVIEMRATAPGPDGSIIDFGSVIGRITA</sequence>
<dbReference type="SUPFAM" id="SSF63433">
    <property type="entry name" value="Fumarylacetoacetate hydrolase, FAH, N-terminal domain"/>
    <property type="match status" value="1"/>
</dbReference>
<accession>A0ABU7UZP5</accession>
<evidence type="ECO:0000256" key="6">
    <source>
        <dbReference type="ARBA" id="ARBA00022801"/>
    </source>
</evidence>
<reference evidence="13 14" key="1">
    <citation type="submission" date="2024-01" db="EMBL/GenBank/DDBJ databases">
        <title>Novel species of the genus Luteimonas isolated from rivers.</title>
        <authorList>
            <person name="Lu H."/>
        </authorList>
    </citation>
    <scope>NUCLEOTIDE SEQUENCE [LARGE SCALE GENOMIC DNA]</scope>
    <source>
        <strain evidence="13 14">FXH3W</strain>
    </source>
</reference>
<protein>
    <recommendedName>
        <fullName evidence="4">fumarylacetoacetase</fullName>
        <ecNumber evidence="4">3.7.1.2</ecNumber>
    </recommendedName>
</protein>
<evidence type="ECO:0000256" key="5">
    <source>
        <dbReference type="ARBA" id="ARBA00022723"/>
    </source>
</evidence>
<keyword evidence="5" id="KW-0479">Metal-binding</keyword>
<evidence type="ECO:0000313" key="14">
    <source>
        <dbReference type="Proteomes" id="UP001356170"/>
    </source>
</evidence>
<keyword evidence="14" id="KW-1185">Reference proteome</keyword>
<gene>
    <name evidence="13" type="ORF">V3390_07195</name>
</gene>
<evidence type="ECO:0000259" key="12">
    <source>
        <dbReference type="Pfam" id="PF09298"/>
    </source>
</evidence>
<dbReference type="Gene3D" id="3.90.850.10">
    <property type="entry name" value="Fumarylacetoacetase-like, C-terminal domain"/>
    <property type="match status" value="1"/>
</dbReference>
<dbReference type="SUPFAM" id="SSF56529">
    <property type="entry name" value="FAH"/>
    <property type="match status" value="1"/>
</dbReference>
<evidence type="ECO:0000256" key="8">
    <source>
        <dbReference type="ARBA" id="ARBA00022842"/>
    </source>
</evidence>
<evidence type="ECO:0000256" key="4">
    <source>
        <dbReference type="ARBA" id="ARBA00012094"/>
    </source>
</evidence>
<dbReference type="RefSeq" id="WP_331703947.1">
    <property type="nucleotide sequence ID" value="NZ_JAZHBO010000002.1"/>
</dbReference>
<feature type="domain" description="Fumarylacetoacetase-like C-terminal" evidence="11">
    <location>
        <begin position="118"/>
        <end position="380"/>
    </location>
</feature>
<dbReference type="GO" id="GO:0016787">
    <property type="term" value="F:hydrolase activity"/>
    <property type="evidence" value="ECO:0007669"/>
    <property type="project" value="UniProtKB-KW"/>
</dbReference>
<dbReference type="EMBL" id="JAZHBO010000002">
    <property type="protein sequence ID" value="MEF2156014.1"/>
    <property type="molecule type" value="Genomic_DNA"/>
</dbReference>
<evidence type="ECO:0000256" key="7">
    <source>
        <dbReference type="ARBA" id="ARBA00022837"/>
    </source>
</evidence>
<dbReference type="InterPro" id="IPR036462">
    <property type="entry name" value="Fumarylacetoacetase_N_sf"/>
</dbReference>
<keyword evidence="6 13" id="KW-0378">Hydrolase</keyword>
<evidence type="ECO:0000256" key="1">
    <source>
        <dbReference type="ARBA" id="ARBA00001913"/>
    </source>
</evidence>
<keyword evidence="10" id="KW-0585">Phenylalanine catabolism</keyword>
<dbReference type="PANTHER" id="PTHR43069">
    <property type="entry name" value="FUMARYLACETOACETASE"/>
    <property type="match status" value="1"/>
</dbReference>
<keyword evidence="7" id="KW-0106">Calcium</keyword>
<evidence type="ECO:0000256" key="9">
    <source>
        <dbReference type="ARBA" id="ARBA00022878"/>
    </source>
</evidence>
<evidence type="ECO:0000256" key="2">
    <source>
        <dbReference type="ARBA" id="ARBA00001946"/>
    </source>
</evidence>
<name>A0ABU7UZP5_9GAMM</name>
<dbReference type="PANTHER" id="PTHR43069:SF2">
    <property type="entry name" value="FUMARYLACETOACETASE"/>
    <property type="match status" value="1"/>
</dbReference>
<keyword evidence="8" id="KW-0460">Magnesium</keyword>
<proteinExistence type="predicted"/>
<keyword evidence="9" id="KW-0828">Tyrosine catabolism</keyword>
<evidence type="ECO:0000259" key="11">
    <source>
        <dbReference type="Pfam" id="PF01557"/>
    </source>
</evidence>
<dbReference type="Pfam" id="PF01557">
    <property type="entry name" value="FAA_hydrolase"/>
    <property type="match status" value="1"/>
</dbReference>
<comment type="caution">
    <text evidence="13">The sequence shown here is derived from an EMBL/GenBank/DDBJ whole genome shotgun (WGS) entry which is preliminary data.</text>
</comment>
<dbReference type="Pfam" id="PF09298">
    <property type="entry name" value="FAA_hydrolase_N"/>
    <property type="match status" value="1"/>
</dbReference>
<evidence type="ECO:0000256" key="10">
    <source>
        <dbReference type="ARBA" id="ARBA00023232"/>
    </source>
</evidence>
<dbReference type="InterPro" id="IPR015377">
    <property type="entry name" value="Fumarylacetoacetase_N"/>
</dbReference>
<dbReference type="EC" id="3.7.1.2" evidence="4"/>
<evidence type="ECO:0000256" key="3">
    <source>
        <dbReference type="ARBA" id="ARBA00004782"/>
    </source>
</evidence>
<organism evidence="13 14">
    <name type="scientific">Aquilutibacter rugosus</name>
    <dbReference type="NCBI Taxonomy" id="3115820"/>
    <lineage>
        <taxon>Bacteria</taxon>
        <taxon>Pseudomonadati</taxon>
        <taxon>Pseudomonadota</taxon>
        <taxon>Gammaproteobacteria</taxon>
        <taxon>Lysobacterales</taxon>
        <taxon>Lysobacteraceae</taxon>
        <taxon>Aquilutibacter</taxon>
    </lineage>
</organism>
<comment type="cofactor">
    <cofactor evidence="1">
        <name>Ca(2+)</name>
        <dbReference type="ChEBI" id="CHEBI:29108"/>
    </cofactor>
</comment>
<dbReference type="InterPro" id="IPR036663">
    <property type="entry name" value="Fumarylacetoacetase_C_sf"/>
</dbReference>
<dbReference type="InterPro" id="IPR005959">
    <property type="entry name" value="Fumarylacetoacetase"/>
</dbReference>
<comment type="pathway">
    <text evidence="3">Amino-acid degradation; L-phenylalanine degradation; acetoacetate and fumarate from L-phenylalanine: step 6/6.</text>
</comment>